<name>A0A1M5CGS1_9HYPH</name>
<organism evidence="1 2">
    <name type="scientific">Devosia limi DSM 17137</name>
    <dbReference type="NCBI Taxonomy" id="1121477"/>
    <lineage>
        <taxon>Bacteria</taxon>
        <taxon>Pseudomonadati</taxon>
        <taxon>Pseudomonadota</taxon>
        <taxon>Alphaproteobacteria</taxon>
        <taxon>Hyphomicrobiales</taxon>
        <taxon>Devosiaceae</taxon>
        <taxon>Devosia</taxon>
    </lineage>
</organism>
<evidence type="ECO:0008006" key="3">
    <source>
        <dbReference type="Google" id="ProtNLM"/>
    </source>
</evidence>
<reference evidence="1 2" key="1">
    <citation type="submission" date="2016-11" db="EMBL/GenBank/DDBJ databases">
        <authorList>
            <person name="Jaros S."/>
            <person name="Januszkiewicz K."/>
            <person name="Wedrychowicz H."/>
        </authorList>
    </citation>
    <scope>NUCLEOTIDE SEQUENCE [LARGE SCALE GENOMIC DNA]</scope>
    <source>
        <strain evidence="1 2">DSM 17137</strain>
    </source>
</reference>
<evidence type="ECO:0000313" key="2">
    <source>
        <dbReference type="Proteomes" id="UP000184533"/>
    </source>
</evidence>
<dbReference type="RefSeq" id="WP_244468738.1">
    <property type="nucleotide sequence ID" value="NZ_FQVC01000009.1"/>
</dbReference>
<proteinExistence type="predicted"/>
<evidence type="ECO:0000313" key="1">
    <source>
        <dbReference type="EMBL" id="SHF53963.1"/>
    </source>
</evidence>
<accession>A0A1M5CGS1</accession>
<dbReference type="EMBL" id="FQVC01000009">
    <property type="protein sequence ID" value="SHF53963.1"/>
    <property type="molecule type" value="Genomic_DNA"/>
</dbReference>
<dbReference type="AlphaFoldDB" id="A0A1M5CGS1"/>
<protein>
    <recommendedName>
        <fullName evidence="3">VWFA domain-containing protein</fullName>
    </recommendedName>
</protein>
<sequence length="202" mass="22190">MARKAYTQQVRLLVGCLPSIAKFDVCALKGGTATTSKLIARLVPYGMVLDPDGKMDVFTFSNERGSVHHVGTVTPEDSEDYVLRKVVGRVPGWKGGTTYSYVLEHNLQHFGWLPAEENFGGLLSRFFGVQRDSPVADQKRSVVVFVTDGENDPADHARMISVLETSERRGDKSTFYLWVPVSMTSISSSFGPSPRGSRTLAS</sequence>
<dbReference type="Proteomes" id="UP000184533">
    <property type="component" value="Unassembled WGS sequence"/>
</dbReference>
<gene>
    <name evidence="1" type="ORF">SAMN02745223_02911</name>
</gene>